<reference evidence="1 2" key="1">
    <citation type="submission" date="2019-08" db="EMBL/GenBank/DDBJ databases">
        <title>Bacillus genomes from the desert of Cuatro Cienegas, Coahuila.</title>
        <authorList>
            <person name="Olmedo-Alvarez G."/>
        </authorList>
    </citation>
    <scope>NUCLEOTIDE SEQUENCE [LARGE SCALE GENOMIC DNA]</scope>
    <source>
        <strain evidence="1 2">CH40_1T</strain>
    </source>
</reference>
<sequence length="59" mass="6718">MFLREKRRSFLLFSEGYLTPRGWALKLDVSKAKAPWSVPTGKCSSEKKGGFSFYSVEVI</sequence>
<evidence type="ECO:0000313" key="2">
    <source>
        <dbReference type="Proteomes" id="UP000323317"/>
    </source>
</evidence>
<proteinExistence type="predicted"/>
<dbReference type="AlphaFoldDB" id="A0A5D4K7J7"/>
<protein>
    <submittedName>
        <fullName evidence="1">Uncharacterized protein</fullName>
    </submittedName>
</protein>
<organism evidence="1 2">
    <name type="scientific">Rossellomorea vietnamensis</name>
    <dbReference type="NCBI Taxonomy" id="218284"/>
    <lineage>
        <taxon>Bacteria</taxon>
        <taxon>Bacillati</taxon>
        <taxon>Bacillota</taxon>
        <taxon>Bacilli</taxon>
        <taxon>Bacillales</taxon>
        <taxon>Bacillaceae</taxon>
        <taxon>Rossellomorea</taxon>
    </lineage>
</organism>
<accession>A0A5D4K7J7</accession>
<dbReference type="EMBL" id="VTEH01000019">
    <property type="protein sequence ID" value="TYR73387.1"/>
    <property type="molecule type" value="Genomic_DNA"/>
</dbReference>
<name>A0A5D4K7J7_9BACI</name>
<dbReference type="Proteomes" id="UP000323317">
    <property type="component" value="Unassembled WGS sequence"/>
</dbReference>
<comment type="caution">
    <text evidence="1">The sequence shown here is derived from an EMBL/GenBank/DDBJ whole genome shotgun (WGS) entry which is preliminary data.</text>
</comment>
<gene>
    <name evidence="1" type="ORF">FZC79_18960</name>
</gene>
<evidence type="ECO:0000313" key="1">
    <source>
        <dbReference type="EMBL" id="TYR73387.1"/>
    </source>
</evidence>